<accession>A0ACB9TLX0</accession>
<sequence>MDSQPSTSALWTSPPKKRATLGRVHLSVQEKQAILNMYKKIIGGCPRKERTQIALQISNTLGRHTKAKVWVDVNVTTRRQAFIDGVTTGLKNPVGKGRRLIILHIGSKNGFVDDGLLVFEERKTADCHDEMDADVFGRFIRNNKSSQGTLQCKCSG</sequence>
<keyword evidence="2" id="KW-1185">Reference proteome</keyword>
<dbReference type="EMBL" id="CM043016">
    <property type="protein sequence ID" value="KAI4467787.1"/>
    <property type="molecule type" value="Genomic_DNA"/>
</dbReference>
<dbReference type="Proteomes" id="UP001056778">
    <property type="component" value="Chromosome 2"/>
</dbReference>
<reference evidence="1" key="1">
    <citation type="submission" date="2022-04" db="EMBL/GenBank/DDBJ databases">
        <title>Chromosome-scale genome assembly of Holotrichia oblita Faldermann.</title>
        <authorList>
            <person name="Rongchong L."/>
        </authorList>
    </citation>
    <scope>NUCLEOTIDE SEQUENCE</scope>
    <source>
        <strain evidence="1">81SQS9</strain>
    </source>
</reference>
<comment type="caution">
    <text evidence="1">The sequence shown here is derived from an EMBL/GenBank/DDBJ whole genome shotgun (WGS) entry which is preliminary data.</text>
</comment>
<evidence type="ECO:0000313" key="1">
    <source>
        <dbReference type="EMBL" id="KAI4467787.1"/>
    </source>
</evidence>
<protein>
    <submittedName>
        <fullName evidence="1">Transposable element tc3 transposase-like protein</fullName>
    </submittedName>
</protein>
<gene>
    <name evidence="1" type="ORF">MML48_2g00008754</name>
</gene>
<name>A0ACB9TLX0_HOLOL</name>
<proteinExistence type="predicted"/>
<organism evidence="1 2">
    <name type="scientific">Holotrichia oblita</name>
    <name type="common">Chafer beetle</name>
    <dbReference type="NCBI Taxonomy" id="644536"/>
    <lineage>
        <taxon>Eukaryota</taxon>
        <taxon>Metazoa</taxon>
        <taxon>Ecdysozoa</taxon>
        <taxon>Arthropoda</taxon>
        <taxon>Hexapoda</taxon>
        <taxon>Insecta</taxon>
        <taxon>Pterygota</taxon>
        <taxon>Neoptera</taxon>
        <taxon>Endopterygota</taxon>
        <taxon>Coleoptera</taxon>
        <taxon>Polyphaga</taxon>
        <taxon>Scarabaeiformia</taxon>
        <taxon>Scarabaeidae</taxon>
        <taxon>Melolonthinae</taxon>
        <taxon>Holotrichia</taxon>
    </lineage>
</organism>
<evidence type="ECO:0000313" key="2">
    <source>
        <dbReference type="Proteomes" id="UP001056778"/>
    </source>
</evidence>